<sequence length="71" mass="7522">MSGSENIYKPSALSEQRKSEAARSAAVRESAAGNAAVKPKKSERDCDKTLGQSKDSDVRNMSPNATNISHG</sequence>
<evidence type="ECO:0000256" key="1">
    <source>
        <dbReference type="SAM" id="MobiDB-lite"/>
    </source>
</evidence>
<protein>
    <submittedName>
        <fullName evidence="2">Uncharacterized protein</fullName>
    </submittedName>
</protein>
<evidence type="ECO:0000313" key="3">
    <source>
        <dbReference type="Proteomes" id="UP000183995"/>
    </source>
</evidence>
<reference evidence="2 3" key="1">
    <citation type="submission" date="2016-11" db="EMBL/GenBank/DDBJ databases">
        <authorList>
            <person name="Jaros S."/>
            <person name="Januszkiewicz K."/>
            <person name="Wedrychowicz H."/>
        </authorList>
    </citation>
    <scope>NUCLEOTIDE SEQUENCE [LARGE SCALE GENOMIC DNA]</scope>
    <source>
        <strain evidence="2 3">DSM 10068</strain>
    </source>
</reference>
<dbReference type="EMBL" id="FQXV01000012">
    <property type="protein sequence ID" value="SHI18071.1"/>
    <property type="molecule type" value="Genomic_DNA"/>
</dbReference>
<gene>
    <name evidence="2" type="ORF">SAMN02745823_03092</name>
</gene>
<organism evidence="2 3">
    <name type="scientific">Sporobacter termitidis DSM 10068</name>
    <dbReference type="NCBI Taxonomy" id="1123282"/>
    <lineage>
        <taxon>Bacteria</taxon>
        <taxon>Bacillati</taxon>
        <taxon>Bacillota</taxon>
        <taxon>Clostridia</taxon>
        <taxon>Eubacteriales</taxon>
        <taxon>Oscillospiraceae</taxon>
        <taxon>Sporobacter</taxon>
    </lineage>
</organism>
<dbReference type="RefSeq" id="WP_143162381.1">
    <property type="nucleotide sequence ID" value="NZ_FQXV01000012.1"/>
</dbReference>
<dbReference type="AlphaFoldDB" id="A0A1M5Z1M1"/>
<accession>A0A1M5Z1M1</accession>
<feature type="compositionally biased region" description="Polar residues" evidence="1">
    <location>
        <begin position="59"/>
        <end position="71"/>
    </location>
</feature>
<evidence type="ECO:0000313" key="2">
    <source>
        <dbReference type="EMBL" id="SHI18071.1"/>
    </source>
</evidence>
<dbReference type="STRING" id="1123282.SAMN02745823_03092"/>
<feature type="region of interest" description="Disordered" evidence="1">
    <location>
        <begin position="1"/>
        <end position="71"/>
    </location>
</feature>
<feature type="compositionally biased region" description="Basic and acidic residues" evidence="1">
    <location>
        <begin position="40"/>
        <end position="58"/>
    </location>
</feature>
<feature type="compositionally biased region" description="Low complexity" evidence="1">
    <location>
        <begin position="22"/>
        <end position="32"/>
    </location>
</feature>
<proteinExistence type="predicted"/>
<name>A0A1M5Z1M1_9FIRM</name>
<keyword evidence="3" id="KW-1185">Reference proteome</keyword>
<dbReference type="Proteomes" id="UP000183995">
    <property type="component" value="Unassembled WGS sequence"/>
</dbReference>